<dbReference type="CDD" id="cd01029">
    <property type="entry name" value="TOPRIM_primases"/>
    <property type="match status" value="1"/>
</dbReference>
<evidence type="ECO:0008006" key="2">
    <source>
        <dbReference type="Google" id="ProtNLM"/>
    </source>
</evidence>
<comment type="caution">
    <text evidence="1">The sequence shown here is derived from an EMBL/GenBank/DDBJ whole genome shotgun (WGS) entry which is preliminary data.</text>
</comment>
<reference evidence="1" key="1">
    <citation type="journal article" date="2014" name="Front. Microbiol.">
        <title>High frequency of phylogenetically diverse reductive dehalogenase-homologous genes in deep subseafloor sedimentary metagenomes.</title>
        <authorList>
            <person name="Kawai M."/>
            <person name="Futagami T."/>
            <person name="Toyoda A."/>
            <person name="Takaki Y."/>
            <person name="Nishi S."/>
            <person name="Hori S."/>
            <person name="Arai W."/>
            <person name="Tsubouchi T."/>
            <person name="Morono Y."/>
            <person name="Uchiyama I."/>
            <person name="Ito T."/>
            <person name="Fujiyama A."/>
            <person name="Inagaki F."/>
            <person name="Takami H."/>
        </authorList>
    </citation>
    <scope>NUCLEOTIDE SEQUENCE</scope>
    <source>
        <strain evidence="1">Expedition CK06-06</strain>
    </source>
</reference>
<accession>X1GIT0</accession>
<dbReference type="Pfam" id="PF13155">
    <property type="entry name" value="Toprim_2"/>
    <property type="match status" value="1"/>
</dbReference>
<evidence type="ECO:0000313" key="1">
    <source>
        <dbReference type="EMBL" id="GAH57077.1"/>
    </source>
</evidence>
<dbReference type="Gene3D" id="3.40.1360.10">
    <property type="match status" value="1"/>
</dbReference>
<gene>
    <name evidence="1" type="ORF">S03H2_36586</name>
</gene>
<dbReference type="AlphaFoldDB" id="X1GIT0"/>
<feature type="non-terminal residue" evidence="1">
    <location>
        <position position="280"/>
    </location>
</feature>
<proteinExistence type="predicted"/>
<dbReference type="EMBL" id="BARU01022460">
    <property type="protein sequence ID" value="GAH57077.1"/>
    <property type="molecule type" value="Genomic_DNA"/>
</dbReference>
<dbReference type="InterPro" id="IPR034154">
    <property type="entry name" value="TOPRIM_DnaG/twinkle"/>
</dbReference>
<name>X1GIT0_9ZZZZ</name>
<dbReference type="SUPFAM" id="SSF56731">
    <property type="entry name" value="DNA primase core"/>
    <property type="match status" value="1"/>
</dbReference>
<organism evidence="1">
    <name type="scientific">marine sediment metagenome</name>
    <dbReference type="NCBI Taxonomy" id="412755"/>
    <lineage>
        <taxon>unclassified sequences</taxon>
        <taxon>metagenomes</taxon>
        <taxon>ecological metagenomes</taxon>
    </lineage>
</organism>
<protein>
    <recommendedName>
        <fullName evidence="2">Toprim domain-containing protein</fullName>
    </recommendedName>
</protein>
<sequence length="280" mass="30520">EKVKPSGKDRWMALCPAHNDRNPSLSVTALPDKILVSCQSGCHINAVLAALKIEMSDLFFDSRKGKASAPQGPKEIVATYDYLDENGNLLHQTVRFEPKEFRQRRPGKDGNWIWDLKGIKPVIYQLPRVKEAIDKGETICLPEGEKDADNMVSHLGLVATTSPMGAGKWRQGYAQMLRGAKEVVVIADNDPPGQRHAQAIAASLLAVQVPTKLIEMPSADIKDISDWISAGLTADQLKEIIGGLPPYEPPPAPADTSDLPVIITTGRFLKDKTKDTIAAV</sequence>
<feature type="non-terminal residue" evidence="1">
    <location>
        <position position="1"/>
    </location>
</feature>